<comment type="caution">
    <text evidence="1">The sequence shown here is derived from an EMBL/GenBank/DDBJ whole genome shotgun (WGS) entry which is preliminary data.</text>
</comment>
<name>A0A1V2JKN1_PSEAZ</name>
<proteinExistence type="predicted"/>
<dbReference type="AlphaFoldDB" id="A0A1V2JKN1"/>
<dbReference type="Proteomes" id="UP000188559">
    <property type="component" value="Unassembled WGS sequence"/>
</dbReference>
<sequence>MNRPDTKELLRSDRPDGGIIKLLFAVTASHTDAPMLTSAASVRSPVLAVFSGADGQKLQFCLGKNL</sequence>
<evidence type="ECO:0000313" key="1">
    <source>
        <dbReference type="EMBL" id="ONH45869.1"/>
    </source>
</evidence>
<protein>
    <submittedName>
        <fullName evidence="1">Uncharacterized protein</fullName>
    </submittedName>
</protein>
<evidence type="ECO:0000313" key="2">
    <source>
        <dbReference type="Proteomes" id="UP000188559"/>
    </source>
</evidence>
<reference evidence="1 2" key="1">
    <citation type="submission" date="2016-10" db="EMBL/GenBank/DDBJ databases">
        <title>Pseudomonas lactis sp. nov. and Pseudomonas paralactis sp. nov., isolated from bovine raw milk.</title>
        <authorList>
            <person name="Von Neubeck M."/>
            <person name="Huptas C."/>
            <person name="Glueck C."/>
            <person name="Krewinkel M."/>
            <person name="Stoeckel M."/>
            <person name="Stressler T."/>
            <person name="Fischer L."/>
            <person name="Hinrichs J."/>
            <person name="Scherer S."/>
            <person name="Wenning M."/>
        </authorList>
    </citation>
    <scope>NUCLEOTIDE SEQUENCE [LARGE SCALE GENOMIC DNA]</scope>
    <source>
        <strain evidence="1 2">DSM 18862</strain>
    </source>
</reference>
<gene>
    <name evidence="1" type="ORF">BLL37_12915</name>
</gene>
<keyword evidence="2" id="KW-1185">Reference proteome</keyword>
<dbReference type="EMBL" id="MNPV01000003">
    <property type="protein sequence ID" value="ONH45869.1"/>
    <property type="molecule type" value="Genomic_DNA"/>
</dbReference>
<accession>A0A1V2JKN1</accession>
<organism evidence="1 2">
    <name type="scientific">Pseudomonas azotoformans</name>
    <dbReference type="NCBI Taxonomy" id="47878"/>
    <lineage>
        <taxon>Bacteria</taxon>
        <taxon>Pseudomonadati</taxon>
        <taxon>Pseudomonadota</taxon>
        <taxon>Gammaproteobacteria</taxon>
        <taxon>Pseudomonadales</taxon>
        <taxon>Pseudomonadaceae</taxon>
        <taxon>Pseudomonas</taxon>
    </lineage>
</organism>